<sequence length="160" mass="18426">MTELHQAAAVGDYDLVEEIIKKKSCDPNQRDIDWNHRTPLHWAASKGQTEVVRILMENGARACLRTDNGWTPAHFAAESGRLSVLRLLHSLHAPIDKEDSSEDKPITIAEIYGHEDCVRFLEKAVVESRNYRRMAKLKRMSLDDTDEEWQQERESKNADK</sequence>
<dbReference type="SMART" id="SM00248">
    <property type="entry name" value="ANK"/>
    <property type="match status" value="4"/>
</dbReference>
<comment type="caution">
    <text evidence="5">The sequence shown here is derived from an EMBL/GenBank/DDBJ whole genome shotgun (WGS) entry which is preliminary data.</text>
</comment>
<feature type="compositionally biased region" description="Basic and acidic residues" evidence="4">
    <location>
        <begin position="150"/>
        <end position="160"/>
    </location>
</feature>
<protein>
    <submittedName>
        <fullName evidence="5">Ankyrin repeat domain-containing protein 66</fullName>
    </submittedName>
</protein>
<proteinExistence type="predicted"/>
<dbReference type="EMBL" id="SOYY01000015">
    <property type="protein sequence ID" value="KAA0710830.1"/>
    <property type="molecule type" value="Genomic_DNA"/>
</dbReference>
<dbReference type="InterPro" id="IPR002110">
    <property type="entry name" value="Ankyrin_rpt"/>
</dbReference>
<evidence type="ECO:0000256" key="4">
    <source>
        <dbReference type="SAM" id="MobiDB-lite"/>
    </source>
</evidence>
<organism evidence="5 6">
    <name type="scientific">Triplophysa tibetana</name>
    <dbReference type="NCBI Taxonomy" id="1572043"/>
    <lineage>
        <taxon>Eukaryota</taxon>
        <taxon>Metazoa</taxon>
        <taxon>Chordata</taxon>
        <taxon>Craniata</taxon>
        <taxon>Vertebrata</taxon>
        <taxon>Euteleostomi</taxon>
        <taxon>Actinopterygii</taxon>
        <taxon>Neopterygii</taxon>
        <taxon>Teleostei</taxon>
        <taxon>Ostariophysi</taxon>
        <taxon>Cypriniformes</taxon>
        <taxon>Nemacheilidae</taxon>
        <taxon>Triplophysa</taxon>
    </lineage>
</organism>
<dbReference type="PROSITE" id="PS50297">
    <property type="entry name" value="ANK_REP_REGION"/>
    <property type="match status" value="2"/>
</dbReference>
<evidence type="ECO:0000313" key="6">
    <source>
        <dbReference type="Proteomes" id="UP000324632"/>
    </source>
</evidence>
<evidence type="ECO:0000256" key="1">
    <source>
        <dbReference type="ARBA" id="ARBA00022737"/>
    </source>
</evidence>
<reference evidence="5 6" key="1">
    <citation type="journal article" date="2019" name="Mol. Ecol. Resour.">
        <title>Chromosome-level genome assembly of Triplophysa tibetana, a fish adapted to the harsh high-altitude environment of the Tibetan Plateau.</title>
        <authorList>
            <person name="Yang X."/>
            <person name="Liu H."/>
            <person name="Ma Z."/>
            <person name="Zou Y."/>
            <person name="Zou M."/>
            <person name="Mao Y."/>
            <person name="Li X."/>
            <person name="Wang H."/>
            <person name="Chen T."/>
            <person name="Wang W."/>
            <person name="Yang R."/>
        </authorList>
    </citation>
    <scope>NUCLEOTIDE SEQUENCE [LARGE SCALE GENOMIC DNA]</scope>
    <source>
        <strain evidence="5">TTIB1903HZAU</strain>
        <tissue evidence="5">Muscle</tissue>
    </source>
</reference>
<dbReference type="PANTHER" id="PTHR24201:SF15">
    <property type="entry name" value="ANKYRIN REPEAT DOMAIN-CONTAINING PROTEIN 66"/>
    <property type="match status" value="1"/>
</dbReference>
<keyword evidence="1" id="KW-0677">Repeat</keyword>
<evidence type="ECO:0000256" key="3">
    <source>
        <dbReference type="PROSITE-ProRule" id="PRU00023"/>
    </source>
</evidence>
<dbReference type="Pfam" id="PF12796">
    <property type="entry name" value="Ank_2"/>
    <property type="match status" value="1"/>
</dbReference>
<name>A0A5A9NM78_9TELE</name>
<keyword evidence="2 3" id="KW-0040">ANK repeat</keyword>
<gene>
    <name evidence="5" type="ORF">E1301_Tti003062</name>
</gene>
<dbReference type="PROSITE" id="PS50088">
    <property type="entry name" value="ANK_REPEAT"/>
    <property type="match status" value="2"/>
</dbReference>
<dbReference type="Proteomes" id="UP000324632">
    <property type="component" value="Chromosome 15"/>
</dbReference>
<dbReference type="PANTHER" id="PTHR24201">
    <property type="entry name" value="ANK_REP_REGION DOMAIN-CONTAINING PROTEIN"/>
    <property type="match status" value="1"/>
</dbReference>
<evidence type="ECO:0000313" key="5">
    <source>
        <dbReference type="EMBL" id="KAA0710830.1"/>
    </source>
</evidence>
<dbReference type="Gene3D" id="1.25.40.20">
    <property type="entry name" value="Ankyrin repeat-containing domain"/>
    <property type="match status" value="2"/>
</dbReference>
<keyword evidence="6" id="KW-1185">Reference proteome</keyword>
<feature type="repeat" description="ANK" evidence="3">
    <location>
        <begin position="68"/>
        <end position="100"/>
    </location>
</feature>
<dbReference type="AlphaFoldDB" id="A0A5A9NM78"/>
<dbReference type="SUPFAM" id="SSF48403">
    <property type="entry name" value="Ankyrin repeat"/>
    <property type="match status" value="1"/>
</dbReference>
<dbReference type="InterPro" id="IPR036770">
    <property type="entry name" value="Ankyrin_rpt-contain_sf"/>
</dbReference>
<evidence type="ECO:0000256" key="2">
    <source>
        <dbReference type="ARBA" id="ARBA00023043"/>
    </source>
</evidence>
<accession>A0A5A9NM78</accession>
<feature type="region of interest" description="Disordered" evidence="4">
    <location>
        <begin position="141"/>
        <end position="160"/>
    </location>
</feature>
<dbReference type="InterPro" id="IPR050776">
    <property type="entry name" value="Ank_Repeat/CDKN_Inhibitor"/>
</dbReference>
<feature type="repeat" description="ANK" evidence="3">
    <location>
        <begin position="35"/>
        <end position="67"/>
    </location>
</feature>